<evidence type="ECO:0000313" key="2">
    <source>
        <dbReference type="EMBL" id="SIO00066.1"/>
    </source>
</evidence>
<gene>
    <name evidence="2" type="ORF">SAMN04488055_2472</name>
</gene>
<sequence length="170" mass="20099">MLPPIITTARYILKPYTVNDLSRFLEISLDKEVSQFMGGTADNAEEETKLFYKIFDIYSKDTERWFWIWGVYSDNKLCAHMELKQTDTTNSDELEIVYMVHPEERRKGLMSEVLSVIKQNQHKWDKRITATVYPENKKSIALLEKWGIEKTETRINESNNRPYLKLLLTV</sequence>
<dbReference type="InterPro" id="IPR016181">
    <property type="entry name" value="Acyl_CoA_acyltransferase"/>
</dbReference>
<dbReference type="PANTHER" id="PTHR43792:SF1">
    <property type="entry name" value="N-ACETYLTRANSFERASE DOMAIN-CONTAINING PROTEIN"/>
    <property type="match status" value="1"/>
</dbReference>
<dbReference type="Proteomes" id="UP000185003">
    <property type="component" value="Unassembled WGS sequence"/>
</dbReference>
<dbReference type="AlphaFoldDB" id="A0A1N6FXI4"/>
<dbReference type="PANTHER" id="PTHR43792">
    <property type="entry name" value="GNAT FAMILY, PUTATIVE (AFU_ORTHOLOGUE AFUA_3G00765)-RELATED-RELATED"/>
    <property type="match status" value="1"/>
</dbReference>
<dbReference type="EMBL" id="FSRA01000001">
    <property type="protein sequence ID" value="SIO00066.1"/>
    <property type="molecule type" value="Genomic_DNA"/>
</dbReference>
<dbReference type="InterPro" id="IPR051531">
    <property type="entry name" value="N-acetyltransferase"/>
</dbReference>
<proteinExistence type="predicted"/>
<dbReference type="InterPro" id="IPR000182">
    <property type="entry name" value="GNAT_dom"/>
</dbReference>
<dbReference type="CDD" id="cd04301">
    <property type="entry name" value="NAT_SF"/>
    <property type="match status" value="1"/>
</dbReference>
<dbReference type="STRING" id="536979.SAMN04488055_2472"/>
<dbReference type="SUPFAM" id="SSF55729">
    <property type="entry name" value="Acyl-CoA N-acyltransferases (Nat)"/>
    <property type="match status" value="1"/>
</dbReference>
<evidence type="ECO:0000313" key="3">
    <source>
        <dbReference type="Proteomes" id="UP000185003"/>
    </source>
</evidence>
<dbReference type="GO" id="GO:0016747">
    <property type="term" value="F:acyltransferase activity, transferring groups other than amino-acyl groups"/>
    <property type="evidence" value="ECO:0007669"/>
    <property type="project" value="InterPro"/>
</dbReference>
<reference evidence="3" key="1">
    <citation type="submission" date="2016-11" db="EMBL/GenBank/DDBJ databases">
        <authorList>
            <person name="Varghese N."/>
            <person name="Submissions S."/>
        </authorList>
    </citation>
    <scope>NUCLEOTIDE SEQUENCE [LARGE SCALE GENOMIC DNA]</scope>
    <source>
        <strain evidence="3">DSM 24787</strain>
    </source>
</reference>
<dbReference type="PROSITE" id="PS51186">
    <property type="entry name" value="GNAT"/>
    <property type="match status" value="1"/>
</dbReference>
<organism evidence="2 3">
    <name type="scientific">Chitinophaga niabensis</name>
    <dbReference type="NCBI Taxonomy" id="536979"/>
    <lineage>
        <taxon>Bacteria</taxon>
        <taxon>Pseudomonadati</taxon>
        <taxon>Bacteroidota</taxon>
        <taxon>Chitinophagia</taxon>
        <taxon>Chitinophagales</taxon>
        <taxon>Chitinophagaceae</taxon>
        <taxon>Chitinophaga</taxon>
    </lineage>
</organism>
<feature type="domain" description="N-acetyltransferase" evidence="1">
    <location>
        <begin position="11"/>
        <end position="169"/>
    </location>
</feature>
<dbReference type="RefSeq" id="WP_074239532.1">
    <property type="nucleotide sequence ID" value="NZ_FSRA01000001.1"/>
</dbReference>
<keyword evidence="2" id="KW-0808">Transferase</keyword>
<dbReference type="Gene3D" id="3.40.630.30">
    <property type="match status" value="1"/>
</dbReference>
<keyword evidence="3" id="KW-1185">Reference proteome</keyword>
<evidence type="ECO:0000259" key="1">
    <source>
        <dbReference type="PROSITE" id="PS51186"/>
    </source>
</evidence>
<dbReference type="OrthoDB" id="9811523at2"/>
<protein>
    <submittedName>
        <fullName evidence="2">Protein N-acetyltransferase, RimJ/RimL family</fullName>
    </submittedName>
</protein>
<dbReference type="Pfam" id="PF13302">
    <property type="entry name" value="Acetyltransf_3"/>
    <property type="match status" value="1"/>
</dbReference>
<name>A0A1N6FXI4_9BACT</name>
<accession>A0A1N6FXI4</accession>